<dbReference type="Proteomes" id="UP000507245">
    <property type="component" value="Unassembled WGS sequence"/>
</dbReference>
<reference evidence="2" key="1">
    <citation type="journal article" date="2020" name="Genome Biol.">
        <title>Gamete binning: chromosome-level and haplotype-resolved genome assembly enabled by high-throughput single-cell sequencing of gamete genomes.</title>
        <authorList>
            <person name="Campoy J.A."/>
            <person name="Sun H."/>
            <person name="Goel M."/>
            <person name="Jiao W.-B."/>
            <person name="Folz-Donahue K."/>
            <person name="Wang N."/>
            <person name="Rubio M."/>
            <person name="Liu C."/>
            <person name="Kukat C."/>
            <person name="Ruiz D."/>
            <person name="Huettel B."/>
            <person name="Schneeberger K."/>
        </authorList>
    </citation>
    <scope>NUCLEOTIDE SEQUENCE [LARGE SCALE GENOMIC DNA]</scope>
    <source>
        <strain evidence="2">cv. Rojo Pasion</strain>
    </source>
</reference>
<sequence length="154" mass="16775">MILQTPIQAGASCGYFLEHPEYLTGGVILSQFFISNPGAVVGKLCPQVSFFDSILMPLDLLNLVKKLAWLGPDGSEDLQLDKAALLPPPYLEATMLDPVVRPTNNPATTRIPLKICSRNPRISTKSSQVQLLWGPSASCNSKAQTKISHTQKEK</sequence>
<evidence type="ECO:0000313" key="2">
    <source>
        <dbReference type="Proteomes" id="UP000507245"/>
    </source>
</evidence>
<gene>
    <name evidence="1" type="ORF">ORAREDHAP_LOCUS21669</name>
</gene>
<dbReference type="AlphaFoldDB" id="A0A6J5WZ08"/>
<evidence type="ECO:0000313" key="1">
    <source>
        <dbReference type="EMBL" id="CAB4304234.1"/>
    </source>
</evidence>
<dbReference type="EMBL" id="CAEKKB010000003">
    <property type="protein sequence ID" value="CAB4304234.1"/>
    <property type="molecule type" value="Genomic_DNA"/>
</dbReference>
<accession>A0A6J5WZ08</accession>
<protein>
    <submittedName>
        <fullName evidence="1">Uncharacterized protein</fullName>
    </submittedName>
</protein>
<proteinExistence type="predicted"/>
<name>A0A6J5WZ08_PRUAR</name>
<organism evidence="1 2">
    <name type="scientific">Prunus armeniaca</name>
    <name type="common">Apricot</name>
    <name type="synonym">Armeniaca vulgaris</name>
    <dbReference type="NCBI Taxonomy" id="36596"/>
    <lineage>
        <taxon>Eukaryota</taxon>
        <taxon>Viridiplantae</taxon>
        <taxon>Streptophyta</taxon>
        <taxon>Embryophyta</taxon>
        <taxon>Tracheophyta</taxon>
        <taxon>Spermatophyta</taxon>
        <taxon>Magnoliopsida</taxon>
        <taxon>eudicotyledons</taxon>
        <taxon>Gunneridae</taxon>
        <taxon>Pentapetalae</taxon>
        <taxon>rosids</taxon>
        <taxon>fabids</taxon>
        <taxon>Rosales</taxon>
        <taxon>Rosaceae</taxon>
        <taxon>Amygdaloideae</taxon>
        <taxon>Amygdaleae</taxon>
        <taxon>Prunus</taxon>
    </lineage>
</organism>
<keyword evidence="2" id="KW-1185">Reference proteome</keyword>